<dbReference type="EMBL" id="JBEYBF010000002">
    <property type="protein sequence ID" value="MEU1951065.1"/>
    <property type="molecule type" value="Genomic_DNA"/>
</dbReference>
<organism evidence="2 3">
    <name type="scientific">Nocardia rhamnosiphila</name>
    <dbReference type="NCBI Taxonomy" id="426716"/>
    <lineage>
        <taxon>Bacteria</taxon>
        <taxon>Bacillati</taxon>
        <taxon>Actinomycetota</taxon>
        <taxon>Actinomycetes</taxon>
        <taxon>Mycobacteriales</taxon>
        <taxon>Nocardiaceae</taxon>
        <taxon>Nocardia</taxon>
    </lineage>
</organism>
<accession>A0ABV2WJM0</accession>
<keyword evidence="3" id="KW-1185">Reference proteome</keyword>
<feature type="region of interest" description="Disordered" evidence="1">
    <location>
        <begin position="1"/>
        <end position="56"/>
    </location>
</feature>
<name>A0ABV2WJM0_9NOCA</name>
<gene>
    <name evidence="2" type="ORF">ABZ510_04330</name>
</gene>
<evidence type="ECO:0000313" key="3">
    <source>
        <dbReference type="Proteomes" id="UP001550628"/>
    </source>
</evidence>
<protein>
    <submittedName>
        <fullName evidence="2">Uncharacterized protein</fullName>
    </submittedName>
</protein>
<dbReference type="RefSeq" id="WP_156058802.1">
    <property type="nucleotide sequence ID" value="NZ_JBEYBD010000003.1"/>
</dbReference>
<proteinExistence type="predicted"/>
<evidence type="ECO:0000256" key="1">
    <source>
        <dbReference type="SAM" id="MobiDB-lite"/>
    </source>
</evidence>
<evidence type="ECO:0000313" key="2">
    <source>
        <dbReference type="EMBL" id="MEU1951065.1"/>
    </source>
</evidence>
<reference evidence="2 3" key="1">
    <citation type="submission" date="2024-06" db="EMBL/GenBank/DDBJ databases">
        <title>The Natural Products Discovery Center: Release of the First 8490 Sequenced Strains for Exploring Actinobacteria Biosynthetic Diversity.</title>
        <authorList>
            <person name="Kalkreuter E."/>
            <person name="Kautsar S.A."/>
            <person name="Yang D."/>
            <person name="Bader C.D."/>
            <person name="Teijaro C.N."/>
            <person name="Fluegel L."/>
            <person name="Davis C.M."/>
            <person name="Simpson J.R."/>
            <person name="Lauterbach L."/>
            <person name="Steele A.D."/>
            <person name="Gui C."/>
            <person name="Meng S."/>
            <person name="Li G."/>
            <person name="Viehrig K."/>
            <person name="Ye F."/>
            <person name="Su P."/>
            <person name="Kiefer A.F."/>
            <person name="Nichols A."/>
            <person name="Cepeda A.J."/>
            <person name="Yan W."/>
            <person name="Fan B."/>
            <person name="Jiang Y."/>
            <person name="Adhikari A."/>
            <person name="Zheng C.-J."/>
            <person name="Schuster L."/>
            <person name="Cowan T.M."/>
            <person name="Smanski M.J."/>
            <person name="Chevrette M.G."/>
            <person name="De Carvalho L.P.S."/>
            <person name="Shen B."/>
        </authorList>
    </citation>
    <scope>NUCLEOTIDE SEQUENCE [LARGE SCALE GENOMIC DNA]</scope>
    <source>
        <strain evidence="2 3">NPDC019708</strain>
    </source>
</reference>
<sequence>MRTVRLPVAPEPVGRVRPGFDEGTRAGRTPTTHGGFFGSRTEGPPFVVPEGAPPAP</sequence>
<dbReference type="Proteomes" id="UP001550628">
    <property type="component" value="Unassembled WGS sequence"/>
</dbReference>
<comment type="caution">
    <text evidence="2">The sequence shown here is derived from an EMBL/GenBank/DDBJ whole genome shotgun (WGS) entry which is preliminary data.</text>
</comment>